<accession>A0A6G0PD35</accession>
<feature type="compositionally biased region" description="Polar residues" evidence="1">
    <location>
        <begin position="235"/>
        <end position="244"/>
    </location>
</feature>
<sequence length="244" mass="27016">MLLRKKLSDQKPTQPGETGISLGEASAYMVFTNPRSEKRFETHREILKPNPFLMTPLSTGDNLSANDEPRFVEKSEDRKESQSEREPTQPVPENENSEPEVVSRSVIDGGEPTRLSQNDLGRGFPNSPGHLPPESVSRLQEESAQRMRREVDFSGGEETSQLASPEPNPDPNIRIEVDTVPEPLSISEAAVPFTPEARIFMVTRSQTRSQGVTITSENADEADDRDVEEGISGIPEQQTGNYSP</sequence>
<dbReference type="AlphaFoldDB" id="A0A6G0PD35"/>
<feature type="compositionally biased region" description="Polar residues" evidence="1">
    <location>
        <begin position="56"/>
        <end position="65"/>
    </location>
</feature>
<feature type="compositionally biased region" description="Basic and acidic residues" evidence="1">
    <location>
        <begin position="67"/>
        <end position="87"/>
    </location>
</feature>
<evidence type="ECO:0000313" key="2">
    <source>
        <dbReference type="EMBL" id="KAE9243086.1"/>
    </source>
</evidence>
<feature type="region of interest" description="Disordered" evidence="1">
    <location>
        <begin position="1"/>
        <end position="24"/>
    </location>
</feature>
<organism evidence="2 3">
    <name type="scientific">Phytophthora fragariae</name>
    <dbReference type="NCBI Taxonomy" id="53985"/>
    <lineage>
        <taxon>Eukaryota</taxon>
        <taxon>Sar</taxon>
        <taxon>Stramenopiles</taxon>
        <taxon>Oomycota</taxon>
        <taxon>Peronosporomycetes</taxon>
        <taxon>Peronosporales</taxon>
        <taxon>Peronosporaceae</taxon>
        <taxon>Phytophthora</taxon>
    </lineage>
</organism>
<feature type="region of interest" description="Disordered" evidence="1">
    <location>
        <begin position="40"/>
        <end position="174"/>
    </location>
</feature>
<protein>
    <submittedName>
        <fullName evidence="2">Uncharacterized protein</fullName>
    </submittedName>
</protein>
<feature type="compositionally biased region" description="Low complexity" evidence="1">
    <location>
        <begin position="91"/>
        <end position="106"/>
    </location>
</feature>
<feature type="compositionally biased region" description="Polar residues" evidence="1">
    <location>
        <begin position="206"/>
        <end position="217"/>
    </location>
</feature>
<dbReference type="EMBL" id="QXGC01000253">
    <property type="protein sequence ID" value="KAE9243086.1"/>
    <property type="molecule type" value="Genomic_DNA"/>
</dbReference>
<feature type="compositionally biased region" description="Basic and acidic residues" evidence="1">
    <location>
        <begin position="139"/>
        <end position="152"/>
    </location>
</feature>
<feature type="compositionally biased region" description="Acidic residues" evidence="1">
    <location>
        <begin position="218"/>
        <end position="229"/>
    </location>
</feature>
<evidence type="ECO:0000313" key="3">
    <source>
        <dbReference type="Proteomes" id="UP000476176"/>
    </source>
</evidence>
<reference evidence="2 3" key="1">
    <citation type="submission" date="2018-09" db="EMBL/GenBank/DDBJ databases">
        <title>Genomic investigation of the strawberry pathogen Phytophthora fragariae indicates pathogenicity is determined by transcriptional variation in three key races.</title>
        <authorList>
            <person name="Adams T.M."/>
            <person name="Armitage A.D."/>
            <person name="Sobczyk M.K."/>
            <person name="Bates H.J."/>
            <person name="Dunwell J.M."/>
            <person name="Nellist C.F."/>
            <person name="Harrison R.J."/>
        </authorList>
    </citation>
    <scope>NUCLEOTIDE SEQUENCE [LARGE SCALE GENOMIC DNA]</scope>
    <source>
        <strain evidence="2 3">BC-23</strain>
    </source>
</reference>
<proteinExistence type="predicted"/>
<dbReference type="Proteomes" id="UP000476176">
    <property type="component" value="Unassembled WGS sequence"/>
</dbReference>
<comment type="caution">
    <text evidence="2">The sequence shown here is derived from an EMBL/GenBank/DDBJ whole genome shotgun (WGS) entry which is preliminary data.</text>
</comment>
<gene>
    <name evidence="2" type="ORF">PF004_g6317</name>
</gene>
<name>A0A6G0PD35_9STRA</name>
<evidence type="ECO:0000256" key="1">
    <source>
        <dbReference type="SAM" id="MobiDB-lite"/>
    </source>
</evidence>
<feature type="region of interest" description="Disordered" evidence="1">
    <location>
        <begin position="206"/>
        <end position="244"/>
    </location>
</feature>